<name>A0A2U8FW94_9BURK</name>
<dbReference type="InterPro" id="IPR032092">
    <property type="entry name" value="PilW"/>
</dbReference>
<dbReference type="NCBIfam" id="TIGR02532">
    <property type="entry name" value="IV_pilin_GFxxxE"/>
    <property type="match status" value="1"/>
</dbReference>
<organism evidence="2 3">
    <name type="scientific">Aquabacterium olei</name>
    <dbReference type="NCBI Taxonomy" id="1296669"/>
    <lineage>
        <taxon>Bacteria</taxon>
        <taxon>Pseudomonadati</taxon>
        <taxon>Pseudomonadota</taxon>
        <taxon>Betaproteobacteria</taxon>
        <taxon>Burkholderiales</taxon>
        <taxon>Aquabacterium</taxon>
    </lineage>
</organism>
<evidence type="ECO:0008006" key="4">
    <source>
        <dbReference type="Google" id="ProtNLM"/>
    </source>
</evidence>
<proteinExistence type="predicted"/>
<sequence length="364" mass="37714">MTITLQGGTRRKSRGLTLVELMVAMVIGLVVVLVAARLFVGTRSTQKGTDDEAALFETGQLVLELLGREVSNAGFYPVVSVEPTPTGGVPSSNVLATYDTAVAGLNGGVVPAAYLHGLYGCADGKLNATLSGCSANGAGDPSGSDTLVVSYFTNDAFSLNVGHRADCSNTNVGDDPLYNAGRAGTVTTVNASGVAVTSARGTTGLAPTAPLLVANRYFLQSMRYVDERGSTVNTFVLSCQGNAGGAAVPLVPGVLQFTARYGVLSDDSLRPQQYLTATGVNGLTALTLADGRVFQPWQRVVSVRLCVMVRSTAATRFRDGGTGAASVTDCNGTAVTPPTGVSYRTFTQVFGVKNRQLRTVDLPL</sequence>
<accession>A0A2U8FW94</accession>
<evidence type="ECO:0000313" key="3">
    <source>
        <dbReference type="Proteomes" id="UP000244892"/>
    </source>
</evidence>
<dbReference type="InterPro" id="IPR012902">
    <property type="entry name" value="N_methyl_site"/>
</dbReference>
<dbReference type="Pfam" id="PF16074">
    <property type="entry name" value="PilW"/>
    <property type="match status" value="1"/>
</dbReference>
<keyword evidence="3" id="KW-1185">Reference proteome</keyword>
<dbReference type="Pfam" id="PF07963">
    <property type="entry name" value="N_methyl"/>
    <property type="match status" value="1"/>
</dbReference>
<evidence type="ECO:0000256" key="1">
    <source>
        <dbReference type="SAM" id="Phobius"/>
    </source>
</evidence>
<dbReference type="PROSITE" id="PS00409">
    <property type="entry name" value="PROKAR_NTER_METHYL"/>
    <property type="match status" value="1"/>
</dbReference>
<keyword evidence="1" id="KW-0812">Transmembrane</keyword>
<dbReference type="OrthoDB" id="5496259at2"/>
<dbReference type="EMBL" id="CP029210">
    <property type="protein sequence ID" value="AWI55068.1"/>
    <property type="molecule type" value="Genomic_DNA"/>
</dbReference>
<dbReference type="RefSeq" id="WP_109038187.1">
    <property type="nucleotide sequence ID" value="NZ_CP029210.1"/>
</dbReference>
<dbReference type="AlphaFoldDB" id="A0A2U8FW94"/>
<feature type="transmembrane region" description="Helical" evidence="1">
    <location>
        <begin position="21"/>
        <end position="40"/>
    </location>
</feature>
<dbReference type="KEGG" id="aon:DEH84_03240"/>
<keyword evidence="1" id="KW-1133">Transmembrane helix</keyword>
<keyword evidence="1" id="KW-0472">Membrane</keyword>
<gene>
    <name evidence="2" type="ORF">DEH84_03240</name>
</gene>
<evidence type="ECO:0000313" key="2">
    <source>
        <dbReference type="EMBL" id="AWI55068.1"/>
    </source>
</evidence>
<dbReference type="GO" id="GO:0043683">
    <property type="term" value="P:type IV pilus assembly"/>
    <property type="evidence" value="ECO:0007669"/>
    <property type="project" value="InterPro"/>
</dbReference>
<protein>
    <recommendedName>
        <fullName evidence="4">Pilus assembly protein PilW</fullName>
    </recommendedName>
</protein>
<dbReference type="Proteomes" id="UP000244892">
    <property type="component" value="Chromosome"/>
</dbReference>
<reference evidence="2 3" key="1">
    <citation type="submission" date="2018-05" db="EMBL/GenBank/DDBJ databases">
        <title>complete genome sequence of Aquabacterium olei NBRC 110486.</title>
        <authorList>
            <person name="Tang B."/>
            <person name="Chang J."/>
            <person name="Zhang L."/>
            <person name="Yang H."/>
        </authorList>
    </citation>
    <scope>NUCLEOTIDE SEQUENCE [LARGE SCALE GENOMIC DNA]</scope>
    <source>
        <strain evidence="2 3">NBRC 110486</strain>
    </source>
</reference>